<feature type="non-terminal residue" evidence="3">
    <location>
        <position position="1"/>
    </location>
</feature>
<dbReference type="GeneID" id="27905563"/>
<protein>
    <submittedName>
        <fullName evidence="3">Uncharacterized protein</fullName>
    </submittedName>
</protein>
<reference evidence="3 4" key="1">
    <citation type="journal article" date="2012" name="PLoS Pathog.">
        <title>Diverse lifestyles and strategies of plant pathogenesis encoded in the genomes of eighteen Dothideomycetes fungi.</title>
        <authorList>
            <person name="Ohm R.A."/>
            <person name="Feau N."/>
            <person name="Henrissat B."/>
            <person name="Schoch C.L."/>
            <person name="Horwitz B.A."/>
            <person name="Barry K.W."/>
            <person name="Condon B.J."/>
            <person name="Copeland A.C."/>
            <person name="Dhillon B."/>
            <person name="Glaser F."/>
            <person name="Hesse C.N."/>
            <person name="Kosti I."/>
            <person name="LaButti K."/>
            <person name="Lindquist E.A."/>
            <person name="Lucas S."/>
            <person name="Salamov A.A."/>
            <person name="Bradshaw R.E."/>
            <person name="Ciuffetti L."/>
            <person name="Hamelin R.C."/>
            <person name="Kema G.H.J."/>
            <person name="Lawrence C."/>
            <person name="Scott J.A."/>
            <person name="Spatafora J.W."/>
            <person name="Turgeon B.G."/>
            <person name="de Wit P.J.G.M."/>
            <person name="Zhong S."/>
            <person name="Goodwin S.B."/>
            <person name="Grigoriev I.V."/>
        </authorList>
    </citation>
    <scope>NUCLEOTIDE SEQUENCE [LARGE SCALE GENOMIC DNA]</scope>
    <source>
        <strain evidence="3 4">SO2202</strain>
    </source>
</reference>
<dbReference type="EMBL" id="KB456263">
    <property type="protein sequence ID" value="EMF13683.1"/>
    <property type="molecule type" value="Genomic_DNA"/>
</dbReference>
<evidence type="ECO:0000313" key="3">
    <source>
        <dbReference type="EMBL" id="EMF13683.1"/>
    </source>
</evidence>
<feature type="non-terminal residue" evidence="3">
    <location>
        <position position="123"/>
    </location>
</feature>
<evidence type="ECO:0000256" key="2">
    <source>
        <dbReference type="SAM" id="Phobius"/>
    </source>
</evidence>
<dbReference type="eggNOG" id="ENOG502SWNK">
    <property type="taxonomic scope" value="Eukaryota"/>
</dbReference>
<sequence>DYGDHESWWWSDTGMAVRYAVICVIFAAILLYFLGGYWHARHRLSKGQPPLAYHRWMVNRTVRYQQPQHQAAPYRPYQHGPDPYQEGYVMHRYAPPPPAYHGDAPPAYAPPEGASKAMADQNY</sequence>
<keyword evidence="2" id="KW-0812">Transmembrane</keyword>
<keyword evidence="2" id="KW-1133">Transmembrane helix</keyword>
<feature type="region of interest" description="Disordered" evidence="1">
    <location>
        <begin position="95"/>
        <end position="123"/>
    </location>
</feature>
<keyword evidence="2" id="KW-0472">Membrane</keyword>
<dbReference type="Pfam" id="PF12273">
    <property type="entry name" value="RCR"/>
    <property type="match status" value="1"/>
</dbReference>
<name>M3CIP6_SPHMS</name>
<dbReference type="OrthoDB" id="5400539at2759"/>
<dbReference type="RefSeq" id="XP_016761804.1">
    <property type="nucleotide sequence ID" value="XM_016908426.1"/>
</dbReference>
<gene>
    <name evidence="3" type="ORF">SEPMUDRAFT_27442</name>
</gene>
<organism evidence="3 4">
    <name type="scientific">Sphaerulina musiva (strain SO2202)</name>
    <name type="common">Poplar stem canker fungus</name>
    <name type="synonym">Septoria musiva</name>
    <dbReference type="NCBI Taxonomy" id="692275"/>
    <lineage>
        <taxon>Eukaryota</taxon>
        <taxon>Fungi</taxon>
        <taxon>Dikarya</taxon>
        <taxon>Ascomycota</taxon>
        <taxon>Pezizomycotina</taxon>
        <taxon>Dothideomycetes</taxon>
        <taxon>Dothideomycetidae</taxon>
        <taxon>Mycosphaerellales</taxon>
        <taxon>Mycosphaerellaceae</taxon>
        <taxon>Sphaerulina</taxon>
    </lineage>
</organism>
<proteinExistence type="predicted"/>
<dbReference type="Proteomes" id="UP000016931">
    <property type="component" value="Unassembled WGS sequence"/>
</dbReference>
<dbReference type="OMA" id="YLHARHR"/>
<accession>M3CIP6</accession>
<dbReference type="AlphaFoldDB" id="M3CIP6"/>
<evidence type="ECO:0000256" key="1">
    <source>
        <dbReference type="SAM" id="MobiDB-lite"/>
    </source>
</evidence>
<feature type="transmembrane region" description="Helical" evidence="2">
    <location>
        <begin position="16"/>
        <end position="38"/>
    </location>
</feature>
<evidence type="ECO:0000313" key="4">
    <source>
        <dbReference type="Proteomes" id="UP000016931"/>
    </source>
</evidence>
<dbReference type="HOGENOM" id="CLU_099493_2_0_1"/>
<keyword evidence="4" id="KW-1185">Reference proteome</keyword>
<dbReference type="InterPro" id="IPR020999">
    <property type="entry name" value="Chitin_synth_reg_RCR"/>
</dbReference>